<dbReference type="Gene3D" id="3.40.350.10">
    <property type="entry name" value="Creatinase/prolidase N-terminal domain"/>
    <property type="match status" value="2"/>
</dbReference>
<evidence type="ECO:0000259" key="7">
    <source>
        <dbReference type="Pfam" id="PF00557"/>
    </source>
</evidence>
<name>A0A3R7KZD6_TRYRA</name>
<accession>A0A3R7KZD6</accession>
<dbReference type="InterPro" id="IPR029149">
    <property type="entry name" value="Creatin/AminoP/Spt16_N"/>
</dbReference>
<dbReference type="InterPro" id="IPR033740">
    <property type="entry name" value="Pept_M24B"/>
</dbReference>
<comment type="caution">
    <text evidence="10">The sequence shown here is derived from an EMBL/GenBank/DDBJ whole genome shotgun (WGS) entry which is preliminary data.</text>
</comment>
<comment type="cofactor">
    <cofactor evidence="1">
        <name>Mn(2+)</name>
        <dbReference type="ChEBI" id="CHEBI:29035"/>
    </cofactor>
</comment>
<dbReference type="FunFam" id="3.90.230.10:FF:000007">
    <property type="entry name" value="Xaa-Pro aminopeptidase P"/>
    <property type="match status" value="1"/>
</dbReference>
<dbReference type="EC" id="3.4.11.-" evidence="10"/>
<keyword evidence="10" id="KW-0645">Protease</keyword>
<dbReference type="RefSeq" id="XP_029242889.1">
    <property type="nucleotide sequence ID" value="XM_029377293.1"/>
</dbReference>
<feature type="domain" description="Creatinase N-terminal" evidence="8">
    <location>
        <begin position="10"/>
        <end position="140"/>
    </location>
</feature>
<keyword evidence="5" id="KW-0464">Manganese</keyword>
<dbReference type="AlphaFoldDB" id="A0A3R7KZD6"/>
<dbReference type="GO" id="GO:0046872">
    <property type="term" value="F:metal ion binding"/>
    <property type="evidence" value="ECO:0007669"/>
    <property type="project" value="UniProtKB-KW"/>
</dbReference>
<dbReference type="GO" id="GO:0070006">
    <property type="term" value="F:metalloaminopeptidase activity"/>
    <property type="evidence" value="ECO:0007669"/>
    <property type="project" value="InterPro"/>
</dbReference>
<evidence type="ECO:0000256" key="2">
    <source>
        <dbReference type="ARBA" id="ARBA00008766"/>
    </source>
</evidence>
<keyword evidence="11" id="KW-1185">Reference proteome</keyword>
<dbReference type="Proteomes" id="UP000283634">
    <property type="component" value="Unassembled WGS sequence"/>
</dbReference>
<dbReference type="InterPro" id="IPR001131">
    <property type="entry name" value="Peptidase_M24B_aminopep-P_CS"/>
</dbReference>
<evidence type="ECO:0000256" key="5">
    <source>
        <dbReference type="ARBA" id="ARBA00023211"/>
    </source>
</evidence>
<dbReference type="SUPFAM" id="SSF53092">
    <property type="entry name" value="Creatinase/prolidase N-terminal domain"/>
    <property type="match status" value="1"/>
</dbReference>
<dbReference type="Pfam" id="PF16188">
    <property type="entry name" value="Peptidase_M24_C"/>
    <property type="match status" value="1"/>
</dbReference>
<dbReference type="Pfam" id="PF00557">
    <property type="entry name" value="Peptidase_M24"/>
    <property type="match status" value="1"/>
</dbReference>
<protein>
    <submittedName>
        <fullName evidence="10">Putative aminopeptidase P1</fullName>
        <ecNumber evidence="10">3.4.11.-</ecNumber>
    </submittedName>
</protein>
<dbReference type="CDD" id="cd01085">
    <property type="entry name" value="APP"/>
    <property type="match status" value="1"/>
</dbReference>
<dbReference type="EMBL" id="MKGL01000003">
    <property type="protein sequence ID" value="RNF12659.1"/>
    <property type="molecule type" value="Genomic_DNA"/>
</dbReference>
<evidence type="ECO:0000256" key="3">
    <source>
        <dbReference type="ARBA" id="ARBA00022723"/>
    </source>
</evidence>
<evidence type="ECO:0000259" key="8">
    <source>
        <dbReference type="Pfam" id="PF01321"/>
    </source>
</evidence>
<keyword evidence="4 10" id="KW-0378">Hydrolase</keyword>
<gene>
    <name evidence="10" type="ORF">TraAM80_00203</name>
</gene>
<organism evidence="10 11">
    <name type="scientific">Trypanosoma rangeli</name>
    <dbReference type="NCBI Taxonomy" id="5698"/>
    <lineage>
        <taxon>Eukaryota</taxon>
        <taxon>Discoba</taxon>
        <taxon>Euglenozoa</taxon>
        <taxon>Kinetoplastea</taxon>
        <taxon>Metakinetoplastina</taxon>
        <taxon>Trypanosomatida</taxon>
        <taxon>Trypanosomatidae</taxon>
        <taxon>Trypanosoma</taxon>
        <taxon>Herpetosoma</taxon>
    </lineage>
</organism>
<dbReference type="OrthoDB" id="9995434at2759"/>
<feature type="domain" description="Peptidase M24 C-terminal" evidence="9">
    <location>
        <begin position="533"/>
        <end position="597"/>
    </location>
</feature>
<feature type="domain" description="Peptidase M24" evidence="7">
    <location>
        <begin position="305"/>
        <end position="522"/>
    </location>
</feature>
<comment type="similarity">
    <text evidence="2 6">Belongs to the peptidase M24B family.</text>
</comment>
<dbReference type="PROSITE" id="PS00491">
    <property type="entry name" value="PROLINE_PEPTIDASE"/>
    <property type="match status" value="1"/>
</dbReference>
<dbReference type="SUPFAM" id="SSF55920">
    <property type="entry name" value="Creatinase/aminopeptidase"/>
    <property type="match status" value="1"/>
</dbReference>
<dbReference type="InterPro" id="IPR000994">
    <property type="entry name" value="Pept_M24"/>
</dbReference>
<evidence type="ECO:0000256" key="4">
    <source>
        <dbReference type="ARBA" id="ARBA00022801"/>
    </source>
</evidence>
<dbReference type="Pfam" id="PF01321">
    <property type="entry name" value="Creatinase_N"/>
    <property type="match status" value="1"/>
</dbReference>
<dbReference type="PANTHER" id="PTHR43763">
    <property type="entry name" value="XAA-PRO AMINOPEPTIDASE 1"/>
    <property type="match status" value="1"/>
</dbReference>
<dbReference type="PANTHER" id="PTHR43763:SF6">
    <property type="entry name" value="XAA-PRO AMINOPEPTIDASE 1"/>
    <property type="match status" value="1"/>
</dbReference>
<sequence>MMSTASKILTALRESMQQYSLAALIVPSGDPHNSEYVKDEYKCRAYITNFKGSAGTCLVTMFEAYLWTDGRYWLEASQTLYPEWTLMKDGHPGVPTLESWIELNLGSAVPVGMNSCLSTVAEWERRRKTINLVSVPELVQPLMPPVERPLAKVYARPDEFCGLRCEEKVAALVEEMERQKCDAVVLSALDEVAWLTNLRGWEVPFNPVFYAYGVVQRGAAAPTVHLFVDADVGEAKGSALEFHPYNALEAHLRALPTGTTFLVDVCQTSQWLFALLESTGMQVKRVQCGPAQMLKAVKNTVEIEGFRRCHVRDGVALTRYLAWLHDAVAVKGDTSITEASGARRLEEFRREEEHFVQLSFSTISSVGPNAAVVHYTAPPEGSATIVPNQLYLVDSGAQYLDGTTDVTRTVCFTRPSEEEREAYTLVLKGNLALRRAVWPIGTSGHHLDVLARAALWQCGMNYAHGTGHGVGSFLNVHEGPQGIGMRPMPTGATLTAGMVISNEPGYYKDGAFGIRIENLEVVVAAPTKHSKEGFLTFDTLTVVPLCRELTDVAVLTQAERQQVDAYHQKVREALLPHLRRRNDSRAIAYLEHHTAPL</sequence>
<dbReference type="Gene3D" id="3.90.230.10">
    <property type="entry name" value="Creatinase/methionine aminopeptidase superfamily"/>
    <property type="match status" value="1"/>
</dbReference>
<dbReference type="InterPro" id="IPR000587">
    <property type="entry name" value="Creatinase_N"/>
</dbReference>
<evidence type="ECO:0000256" key="1">
    <source>
        <dbReference type="ARBA" id="ARBA00001936"/>
    </source>
</evidence>
<evidence type="ECO:0000259" key="9">
    <source>
        <dbReference type="Pfam" id="PF16188"/>
    </source>
</evidence>
<keyword evidence="3 6" id="KW-0479">Metal-binding</keyword>
<reference evidence="10 11" key="1">
    <citation type="journal article" date="2018" name="BMC Genomics">
        <title>Genomic comparison of Trypanosoma conorhini and Trypanosoma rangeli to Trypanosoma cruzi strains of high and low virulence.</title>
        <authorList>
            <person name="Bradwell K.R."/>
            <person name="Koparde V.N."/>
            <person name="Matveyev A.V."/>
            <person name="Serrano M.G."/>
            <person name="Alves J.M."/>
            <person name="Parikh H."/>
            <person name="Huang B."/>
            <person name="Lee V."/>
            <person name="Espinosa-Alvarez O."/>
            <person name="Ortiz P.A."/>
            <person name="Costa-Martins A.G."/>
            <person name="Teixeira M.M."/>
            <person name="Buck G.A."/>
        </authorList>
    </citation>
    <scope>NUCLEOTIDE SEQUENCE [LARGE SCALE GENOMIC DNA]</scope>
    <source>
        <strain evidence="10 11">AM80</strain>
    </source>
</reference>
<dbReference type="GeneID" id="40324136"/>
<keyword evidence="10" id="KW-0031">Aminopeptidase</keyword>
<proteinExistence type="inferred from homology"/>
<dbReference type="InterPro" id="IPR050422">
    <property type="entry name" value="X-Pro_aminopeptidase_P"/>
</dbReference>
<dbReference type="Pfam" id="PF16189">
    <property type="entry name" value="Creatinase_N_2"/>
    <property type="match status" value="1"/>
</dbReference>
<dbReference type="InterPro" id="IPR036005">
    <property type="entry name" value="Creatinase/aminopeptidase-like"/>
</dbReference>
<dbReference type="GO" id="GO:0005737">
    <property type="term" value="C:cytoplasm"/>
    <property type="evidence" value="ECO:0007669"/>
    <property type="project" value="UniProtKB-ARBA"/>
</dbReference>
<evidence type="ECO:0000256" key="6">
    <source>
        <dbReference type="RuleBase" id="RU000590"/>
    </source>
</evidence>
<dbReference type="OMA" id="AMAKFPP"/>
<evidence type="ECO:0000313" key="11">
    <source>
        <dbReference type="Proteomes" id="UP000283634"/>
    </source>
</evidence>
<dbReference type="InterPro" id="IPR032416">
    <property type="entry name" value="Peptidase_M24_C"/>
</dbReference>
<evidence type="ECO:0000313" key="10">
    <source>
        <dbReference type="EMBL" id="RNF12659.1"/>
    </source>
</evidence>